<evidence type="ECO:0000313" key="2">
    <source>
        <dbReference type="EMBL" id="MBI5250598.1"/>
    </source>
</evidence>
<gene>
    <name evidence="2" type="ORF">HY912_13995</name>
</gene>
<dbReference type="Pfam" id="PF01590">
    <property type="entry name" value="GAF"/>
    <property type="match status" value="1"/>
</dbReference>
<organism evidence="2 3">
    <name type="scientific">Desulfomonile tiedjei</name>
    <dbReference type="NCBI Taxonomy" id="2358"/>
    <lineage>
        <taxon>Bacteria</taxon>
        <taxon>Pseudomonadati</taxon>
        <taxon>Thermodesulfobacteriota</taxon>
        <taxon>Desulfomonilia</taxon>
        <taxon>Desulfomonilales</taxon>
        <taxon>Desulfomonilaceae</taxon>
        <taxon>Desulfomonile</taxon>
    </lineage>
</organism>
<dbReference type="InterPro" id="IPR003018">
    <property type="entry name" value="GAF"/>
</dbReference>
<dbReference type="Gene3D" id="3.30.450.40">
    <property type="match status" value="1"/>
</dbReference>
<feature type="domain" description="GAF" evidence="1">
    <location>
        <begin position="247"/>
        <end position="403"/>
    </location>
</feature>
<evidence type="ECO:0000313" key="3">
    <source>
        <dbReference type="Proteomes" id="UP000807825"/>
    </source>
</evidence>
<dbReference type="SMART" id="SM00065">
    <property type="entry name" value="GAF"/>
    <property type="match status" value="1"/>
</dbReference>
<dbReference type="Proteomes" id="UP000807825">
    <property type="component" value="Unassembled WGS sequence"/>
</dbReference>
<protein>
    <submittedName>
        <fullName evidence="2">GAF domain-containing protein</fullName>
    </submittedName>
</protein>
<evidence type="ECO:0000259" key="1">
    <source>
        <dbReference type="SMART" id="SM00065"/>
    </source>
</evidence>
<comment type="caution">
    <text evidence="2">The sequence shown here is derived from an EMBL/GenBank/DDBJ whole genome shotgun (WGS) entry which is preliminary data.</text>
</comment>
<dbReference type="EMBL" id="JACRDE010000366">
    <property type="protein sequence ID" value="MBI5250598.1"/>
    <property type="molecule type" value="Genomic_DNA"/>
</dbReference>
<reference evidence="2" key="1">
    <citation type="submission" date="2020-07" db="EMBL/GenBank/DDBJ databases">
        <title>Huge and variable diversity of episymbiotic CPR bacteria and DPANN archaea in groundwater ecosystems.</title>
        <authorList>
            <person name="He C.Y."/>
            <person name="Keren R."/>
            <person name="Whittaker M."/>
            <person name="Farag I.F."/>
            <person name="Doudna J."/>
            <person name="Cate J.H.D."/>
            <person name="Banfield J.F."/>
        </authorList>
    </citation>
    <scope>NUCLEOTIDE SEQUENCE</scope>
    <source>
        <strain evidence="2">NC_groundwater_1664_Pr3_B-0.1um_52_9</strain>
    </source>
</reference>
<name>A0A9D6V2E0_9BACT</name>
<dbReference type="InterPro" id="IPR029016">
    <property type="entry name" value="GAF-like_dom_sf"/>
</dbReference>
<dbReference type="SUPFAM" id="SSF55781">
    <property type="entry name" value="GAF domain-like"/>
    <property type="match status" value="1"/>
</dbReference>
<sequence>MESIFKEYPFRCFLSLKPLVDFWTKMLESSNGGRPHFAAGLKEYLDAVPELSHPVEDPAVLSPHSDVIKTLMTAVFPPAFWDTDTVAAVVPFLARPVLLSPLFESLIMNKDGSFRGRQSPEGTSPMLNRVRRAYYLILSKCYGIQEGWVDPTVQVVTDPKTGLDRYFRLKPDYRFVEVNNLGGPSVLSEDQRARLLDHLAEPEVLREILPPENFEFRGFAVLRAADVTETEVLTAIERDLVGKDSILSPVGFEHLNDRLRILFGITDLSSGLAAVRGNQTYLLGGSCEVSHNCIFGDSRHVPISEFKGSFFERAFQQRAILRVRDLREKDIRTHVDSEMLKEGFRSLLIAPLFYQGELIGTLKLASKHPDRFGATQSAIAEQIIPLFSMALKRSLDMLETKVQTIIKEKCTAIHPSVEWRFKKAVFDHLERMHSGDQSELEPIVFRDVYPLFGACDIRGSSGTRNNAMQADLSEHLELARAVVETAAAERSLPMSFELSHRLHGHLERIRKGISTGDERLITDFIQSEIEPLFPILSTFGDSVQQAVNQYRISVDGERGSVYRGRNEFGESMALFNERIAGYLDREQAKAQAEFPHYFDRHKTDGIEYVIYLGASMVQNGHFSEFYVKSLRLWQIMVACGIAWHSEQLKSLVSVPFDSTHLILVSHDPISIRFRFDEKRFDVDGAYDTSHEIVRSRIDKAMVRGRDERLTQPGKIALVYSRIEEWRELQRHIDFLQGLGYLTREVESLELDDLPGVMGLKALRVTVDLESETLARNATQGGIDLESLT</sequence>
<proteinExistence type="predicted"/>
<dbReference type="AlphaFoldDB" id="A0A9D6V2E0"/>
<accession>A0A9D6V2E0</accession>